<feature type="non-terminal residue" evidence="2">
    <location>
        <position position="1"/>
    </location>
</feature>
<evidence type="ECO:0000313" key="2">
    <source>
        <dbReference type="EMBL" id="GLD66264.1"/>
    </source>
</evidence>
<accession>A0AAD3N662</accession>
<feature type="region of interest" description="Disordered" evidence="1">
    <location>
        <begin position="112"/>
        <end position="145"/>
    </location>
</feature>
<gene>
    <name evidence="2" type="ORF">AKAME5_001767200</name>
</gene>
<reference evidence="2" key="1">
    <citation type="submission" date="2022-08" db="EMBL/GenBank/DDBJ databases">
        <title>Genome sequencing of akame (Lates japonicus).</title>
        <authorList>
            <person name="Hashiguchi Y."/>
            <person name="Takahashi H."/>
        </authorList>
    </citation>
    <scope>NUCLEOTIDE SEQUENCE</scope>
    <source>
        <strain evidence="2">Kochi</strain>
    </source>
</reference>
<evidence type="ECO:0000256" key="1">
    <source>
        <dbReference type="SAM" id="MobiDB-lite"/>
    </source>
</evidence>
<dbReference type="Proteomes" id="UP001279410">
    <property type="component" value="Unassembled WGS sequence"/>
</dbReference>
<evidence type="ECO:0000313" key="3">
    <source>
        <dbReference type="Proteomes" id="UP001279410"/>
    </source>
</evidence>
<comment type="caution">
    <text evidence="2">The sequence shown here is derived from an EMBL/GenBank/DDBJ whole genome shotgun (WGS) entry which is preliminary data.</text>
</comment>
<proteinExistence type="predicted"/>
<keyword evidence="3" id="KW-1185">Reference proteome</keyword>
<sequence length="145" mass="16149">MSLSNHGHNYDVMERELSLNDSLLDSLEGFGEYLESLLSREAYDCSAHKFQKLLGLMAMTASVVIPLGLSRAHLLQGWFNSLRLHLKRDRKVTLLMPWPCMRARLPCRDRSFRVGGSTPNEPPTQEHLQNQSVPGSAEGASISAG</sequence>
<name>A0AAD3N662_LATJO</name>
<dbReference type="AlphaFoldDB" id="A0AAD3N662"/>
<dbReference type="EMBL" id="BRZM01000090">
    <property type="protein sequence ID" value="GLD66264.1"/>
    <property type="molecule type" value="Genomic_DNA"/>
</dbReference>
<organism evidence="2 3">
    <name type="scientific">Lates japonicus</name>
    <name type="common">Japanese lates</name>
    <dbReference type="NCBI Taxonomy" id="270547"/>
    <lineage>
        <taxon>Eukaryota</taxon>
        <taxon>Metazoa</taxon>
        <taxon>Chordata</taxon>
        <taxon>Craniata</taxon>
        <taxon>Vertebrata</taxon>
        <taxon>Euteleostomi</taxon>
        <taxon>Actinopterygii</taxon>
        <taxon>Neopterygii</taxon>
        <taxon>Teleostei</taxon>
        <taxon>Neoteleostei</taxon>
        <taxon>Acanthomorphata</taxon>
        <taxon>Carangaria</taxon>
        <taxon>Carangaria incertae sedis</taxon>
        <taxon>Centropomidae</taxon>
        <taxon>Lates</taxon>
    </lineage>
</organism>
<protein>
    <submittedName>
        <fullName evidence="2">Uncharacterized protein</fullName>
    </submittedName>
</protein>